<evidence type="ECO:0000313" key="2">
    <source>
        <dbReference type="Proteomes" id="UP000503339"/>
    </source>
</evidence>
<evidence type="ECO:0008006" key="3">
    <source>
        <dbReference type="Google" id="ProtNLM"/>
    </source>
</evidence>
<proteinExistence type="predicted"/>
<organism evidence="1 2">
    <name type="scientific">Mesorhizobium erdmanii</name>
    <dbReference type="NCBI Taxonomy" id="1777866"/>
    <lineage>
        <taxon>Bacteria</taxon>
        <taxon>Pseudomonadati</taxon>
        <taxon>Pseudomonadota</taxon>
        <taxon>Alphaproteobacteria</taxon>
        <taxon>Hyphomicrobiales</taxon>
        <taxon>Phyllobacteriaceae</taxon>
        <taxon>Mesorhizobium</taxon>
    </lineage>
</organism>
<keyword evidence="2" id="KW-1185">Reference proteome</keyword>
<dbReference type="EMBL" id="CP033361">
    <property type="protein sequence ID" value="QKC75602.1"/>
    <property type="molecule type" value="Genomic_DNA"/>
</dbReference>
<dbReference type="AlphaFoldDB" id="A0A6M7UFH2"/>
<name>A0A6M7UFH2_9HYPH</name>
<sequence length="71" mass="8013">MWNPVASAPLGPSLQLAVFDQDGVHVLIFPCRREPMGWRNAATGARVDVHPTHWRPWNTDENDPDALRDPN</sequence>
<dbReference type="Proteomes" id="UP000503339">
    <property type="component" value="Chromosome"/>
</dbReference>
<dbReference type="KEGG" id="merd:EB233_08670"/>
<accession>A0A6M7UFH2</accession>
<reference evidence="1 2" key="1">
    <citation type="submission" date="2018-10" db="EMBL/GenBank/DDBJ databases">
        <authorList>
            <person name="Perry B.J."/>
            <person name="Sullivan J.T."/>
            <person name="Murphy R.J.T."/>
            <person name="Ramsay J.P."/>
            <person name="Ronson C.W."/>
        </authorList>
    </citation>
    <scope>NUCLEOTIDE SEQUENCE [LARGE SCALE GENOMIC DNA]</scope>
    <source>
        <strain evidence="1 2">NZP2014</strain>
    </source>
</reference>
<protein>
    <recommendedName>
        <fullName evidence="3">DUF551 domain-containing protein</fullName>
    </recommendedName>
</protein>
<gene>
    <name evidence="1" type="ORF">EB233_08670</name>
</gene>
<evidence type="ECO:0000313" key="1">
    <source>
        <dbReference type="EMBL" id="QKC75602.1"/>
    </source>
</evidence>